<dbReference type="PANTHER" id="PTHR43482:SF1">
    <property type="entry name" value="PROTEIN AST1-RELATED"/>
    <property type="match status" value="1"/>
</dbReference>
<keyword evidence="3" id="KW-1185">Reference proteome</keyword>
<evidence type="ECO:0000313" key="2">
    <source>
        <dbReference type="EMBL" id="KAF4626987.1"/>
    </source>
</evidence>
<feature type="domain" description="Alcohol dehydrogenase-like C-terminal" evidence="1">
    <location>
        <begin position="22"/>
        <end position="136"/>
    </location>
</feature>
<evidence type="ECO:0000313" key="3">
    <source>
        <dbReference type="Proteomes" id="UP000566819"/>
    </source>
</evidence>
<name>A0A8H4RBD2_9HELO</name>
<evidence type="ECO:0000259" key="1">
    <source>
        <dbReference type="Pfam" id="PF00107"/>
    </source>
</evidence>
<comment type="caution">
    <text evidence="2">The sequence shown here is derived from an EMBL/GenBank/DDBJ whole genome shotgun (WGS) entry which is preliminary data.</text>
</comment>
<dbReference type="EMBL" id="JAAMPI010001048">
    <property type="protein sequence ID" value="KAF4626987.1"/>
    <property type="molecule type" value="Genomic_DNA"/>
</dbReference>
<dbReference type="PANTHER" id="PTHR43482">
    <property type="entry name" value="PROTEIN AST1-RELATED"/>
    <property type="match status" value="1"/>
</dbReference>
<dbReference type="AlphaFoldDB" id="A0A8H4RBD2"/>
<proteinExistence type="predicted"/>
<dbReference type="SUPFAM" id="SSF51735">
    <property type="entry name" value="NAD(P)-binding Rossmann-fold domains"/>
    <property type="match status" value="1"/>
</dbReference>
<dbReference type="Pfam" id="PF00107">
    <property type="entry name" value="ADH_zinc_N"/>
    <property type="match status" value="1"/>
</dbReference>
<dbReference type="InterPro" id="IPR013149">
    <property type="entry name" value="ADH-like_C"/>
</dbReference>
<sequence>MVLKKAAPLKGETVLVLGANGAVGSAVVQLAKGLGCRVLEGSRQANADVNTEKDPEFNTVDALTGGKGVDVVIDTVGQPAMTRAAIAKLGRGGRLGFIAAPKSGSTELTFDMLDFYRKEKVLAGINTLLYSVEDYAVELKEMSKEFEDGTLKVVDSGKWTPVKLDDAVAAYEKAGQRGGGKFVVVME</sequence>
<protein>
    <recommendedName>
        <fullName evidence="1">Alcohol dehydrogenase-like C-terminal domain-containing protein</fullName>
    </recommendedName>
</protein>
<dbReference type="Gene3D" id="3.40.50.720">
    <property type="entry name" value="NAD(P)-binding Rossmann-like Domain"/>
    <property type="match status" value="1"/>
</dbReference>
<dbReference type="InterPro" id="IPR052585">
    <property type="entry name" value="Lipid_raft_assoc_Zn_ADH"/>
</dbReference>
<accession>A0A8H4RBD2</accession>
<dbReference type="InterPro" id="IPR036291">
    <property type="entry name" value="NAD(P)-bd_dom_sf"/>
</dbReference>
<organism evidence="2 3">
    <name type="scientific">Cudoniella acicularis</name>
    <dbReference type="NCBI Taxonomy" id="354080"/>
    <lineage>
        <taxon>Eukaryota</taxon>
        <taxon>Fungi</taxon>
        <taxon>Dikarya</taxon>
        <taxon>Ascomycota</taxon>
        <taxon>Pezizomycotina</taxon>
        <taxon>Leotiomycetes</taxon>
        <taxon>Helotiales</taxon>
        <taxon>Tricladiaceae</taxon>
        <taxon>Cudoniella</taxon>
    </lineage>
</organism>
<reference evidence="2 3" key="1">
    <citation type="submission" date="2020-03" db="EMBL/GenBank/DDBJ databases">
        <title>Draft Genome Sequence of Cudoniella acicularis.</title>
        <authorList>
            <person name="Buettner E."/>
            <person name="Kellner H."/>
        </authorList>
    </citation>
    <scope>NUCLEOTIDE SEQUENCE [LARGE SCALE GENOMIC DNA]</scope>
    <source>
        <strain evidence="2 3">DSM 108380</strain>
    </source>
</reference>
<dbReference type="Gene3D" id="3.90.180.10">
    <property type="entry name" value="Medium-chain alcohol dehydrogenases, catalytic domain"/>
    <property type="match status" value="1"/>
</dbReference>
<dbReference type="OrthoDB" id="3509362at2759"/>
<gene>
    <name evidence="2" type="ORF">G7Y89_g11174</name>
</gene>
<dbReference type="Proteomes" id="UP000566819">
    <property type="component" value="Unassembled WGS sequence"/>
</dbReference>